<dbReference type="PROSITE" id="PS50835">
    <property type="entry name" value="IG_LIKE"/>
    <property type="match status" value="1"/>
</dbReference>
<reference evidence="7" key="1">
    <citation type="submission" date="2016-06" db="UniProtKB">
        <authorList>
            <consortium name="WormBaseParasite"/>
        </authorList>
    </citation>
    <scope>IDENTIFICATION</scope>
</reference>
<evidence type="ECO:0000256" key="2">
    <source>
        <dbReference type="ARBA" id="ARBA00023319"/>
    </source>
</evidence>
<dbReference type="STRING" id="6186.A0A183JVC6"/>
<evidence type="ECO:0000313" key="6">
    <source>
        <dbReference type="Proteomes" id="UP000279833"/>
    </source>
</evidence>
<dbReference type="FunFam" id="2.60.40.10:FF:000080">
    <property type="entry name" value="Myosin light chain kinase, smooth muscle"/>
    <property type="match status" value="1"/>
</dbReference>
<dbReference type="Pfam" id="PF07679">
    <property type="entry name" value="I-set"/>
    <property type="match status" value="1"/>
</dbReference>
<sequence length="378" mass="41924">MIISIESSAGEKEDKYISPIFVHELTPLNISEGEEIYLTATVKGNPQPEEVIWKHNGNILQPDVTDVLMFYTPETGVCELTISEAFPEDSGIYSVEVQNTVGMAVSQTEVVVLVEVRNEPTILKSEDQKESIVEDVLNVVTDISGDKAVVSTVEGVELLKQEVVVNIVQTEKTEMYSMIETLPEIPQAAIYEHIIEETEFEISLEEPLEISDDELLLDEGVTPTHVVVLDVLIPHDSVSIDETSISVEEAGKAQSIPSVTEISLHDVSLAAVSDVNITELKALDAKVRTQEEKEKSNEKENQTQSMEIMNSDSIEQKIKEQSKDKEDDITEIGIKTVQEETKKMKMEEKHYATPVESETVSVLGVTEEKSVVSATEDF</sequence>
<dbReference type="InterPro" id="IPR003599">
    <property type="entry name" value="Ig_sub"/>
</dbReference>
<organism evidence="7">
    <name type="scientific">Schistosoma curassoni</name>
    <dbReference type="NCBI Taxonomy" id="6186"/>
    <lineage>
        <taxon>Eukaryota</taxon>
        <taxon>Metazoa</taxon>
        <taxon>Spiralia</taxon>
        <taxon>Lophotrochozoa</taxon>
        <taxon>Platyhelminthes</taxon>
        <taxon>Trematoda</taxon>
        <taxon>Digenea</taxon>
        <taxon>Strigeidida</taxon>
        <taxon>Schistosomatoidea</taxon>
        <taxon>Schistosomatidae</taxon>
        <taxon>Schistosoma</taxon>
    </lineage>
</organism>
<dbReference type="PANTHER" id="PTHR47633:SF4">
    <property type="entry name" value="MYOPALLADIN ISOFORM X1"/>
    <property type="match status" value="1"/>
</dbReference>
<dbReference type="PANTHER" id="PTHR47633">
    <property type="entry name" value="IMMUNOGLOBULIN"/>
    <property type="match status" value="1"/>
</dbReference>
<protein>
    <submittedName>
        <fullName evidence="7">Ig-like domain-containing protein</fullName>
    </submittedName>
</protein>
<comment type="similarity">
    <text evidence="1">Belongs to the protein kinase superfamily. CAMK Ser/Thr protein kinase family.</text>
</comment>
<feature type="compositionally biased region" description="Basic and acidic residues" evidence="3">
    <location>
        <begin position="287"/>
        <end position="301"/>
    </location>
</feature>
<feature type="domain" description="Ig-like" evidence="4">
    <location>
        <begin position="19"/>
        <end position="111"/>
    </location>
</feature>
<dbReference type="InterPro" id="IPR036179">
    <property type="entry name" value="Ig-like_dom_sf"/>
</dbReference>
<reference evidence="5 6" key="2">
    <citation type="submission" date="2018-11" db="EMBL/GenBank/DDBJ databases">
        <authorList>
            <consortium name="Pathogen Informatics"/>
        </authorList>
    </citation>
    <scope>NUCLEOTIDE SEQUENCE [LARGE SCALE GENOMIC DNA]</scope>
    <source>
        <strain evidence="5">Dakar</strain>
        <strain evidence="6">Dakar, Senegal</strain>
    </source>
</reference>
<dbReference type="AlphaFoldDB" id="A0A183JVC6"/>
<keyword evidence="2" id="KW-0393">Immunoglobulin domain</keyword>
<dbReference type="WBParaSite" id="SCUD_0000667101-mRNA-1">
    <property type="protein sequence ID" value="SCUD_0000667101-mRNA-1"/>
    <property type="gene ID" value="SCUD_0000667101"/>
</dbReference>
<dbReference type="EMBL" id="UZAK01016025">
    <property type="protein sequence ID" value="VDP06292.1"/>
    <property type="molecule type" value="Genomic_DNA"/>
</dbReference>
<evidence type="ECO:0000313" key="5">
    <source>
        <dbReference type="EMBL" id="VDP06292.1"/>
    </source>
</evidence>
<name>A0A183JVC6_9TREM</name>
<feature type="compositionally biased region" description="Basic and acidic residues" evidence="3">
    <location>
        <begin position="314"/>
        <end position="326"/>
    </location>
</feature>
<dbReference type="Proteomes" id="UP000279833">
    <property type="component" value="Unassembled WGS sequence"/>
</dbReference>
<gene>
    <name evidence="5" type="ORF">SCUD_LOCUS6670</name>
</gene>
<evidence type="ECO:0000256" key="1">
    <source>
        <dbReference type="ARBA" id="ARBA00006692"/>
    </source>
</evidence>
<dbReference type="Gene3D" id="2.60.40.10">
    <property type="entry name" value="Immunoglobulins"/>
    <property type="match status" value="1"/>
</dbReference>
<evidence type="ECO:0000313" key="7">
    <source>
        <dbReference type="WBParaSite" id="SCUD_0000667101-mRNA-1"/>
    </source>
</evidence>
<dbReference type="InterPro" id="IPR013098">
    <property type="entry name" value="Ig_I-set"/>
</dbReference>
<dbReference type="InterPro" id="IPR013783">
    <property type="entry name" value="Ig-like_fold"/>
</dbReference>
<evidence type="ECO:0000259" key="4">
    <source>
        <dbReference type="PROSITE" id="PS50835"/>
    </source>
</evidence>
<dbReference type="SUPFAM" id="SSF48726">
    <property type="entry name" value="Immunoglobulin"/>
    <property type="match status" value="1"/>
</dbReference>
<proteinExistence type="inferred from homology"/>
<accession>A0A183JVC6</accession>
<dbReference type="SMART" id="SM00409">
    <property type="entry name" value="IG"/>
    <property type="match status" value="1"/>
</dbReference>
<keyword evidence="6" id="KW-1185">Reference proteome</keyword>
<evidence type="ECO:0000256" key="3">
    <source>
        <dbReference type="SAM" id="MobiDB-lite"/>
    </source>
</evidence>
<feature type="region of interest" description="Disordered" evidence="3">
    <location>
        <begin position="287"/>
        <end position="331"/>
    </location>
</feature>
<dbReference type="InterPro" id="IPR007110">
    <property type="entry name" value="Ig-like_dom"/>
</dbReference>